<dbReference type="InterPro" id="IPR042070">
    <property type="entry name" value="PucR_C-HTH_sf"/>
</dbReference>
<dbReference type="RefSeq" id="WP_344470718.1">
    <property type="nucleotide sequence ID" value="NZ_BAAAQX010000001.1"/>
</dbReference>
<evidence type="ECO:0000313" key="2">
    <source>
        <dbReference type="EMBL" id="GAA2205062.1"/>
    </source>
</evidence>
<dbReference type="Pfam" id="PF13556">
    <property type="entry name" value="HTH_30"/>
    <property type="match status" value="1"/>
</dbReference>
<protein>
    <submittedName>
        <fullName evidence="2">PucR family transcriptional regulator</fullName>
    </submittedName>
</protein>
<proteinExistence type="predicted"/>
<dbReference type="InterPro" id="IPR051448">
    <property type="entry name" value="CdaR-like_regulators"/>
</dbReference>
<reference evidence="3" key="1">
    <citation type="journal article" date="2019" name="Int. J. Syst. Evol. Microbiol.">
        <title>The Global Catalogue of Microorganisms (GCM) 10K type strain sequencing project: providing services to taxonomists for standard genome sequencing and annotation.</title>
        <authorList>
            <consortium name="The Broad Institute Genomics Platform"/>
            <consortium name="The Broad Institute Genome Sequencing Center for Infectious Disease"/>
            <person name="Wu L."/>
            <person name="Ma J."/>
        </authorList>
    </citation>
    <scope>NUCLEOTIDE SEQUENCE [LARGE SCALE GENOMIC DNA]</scope>
    <source>
        <strain evidence="3">JCM 16114</strain>
    </source>
</reference>
<sequence>MTMATLGTLLDALRPDVVQLATGDAQLAVAGVELLDAGALEPVAPQCLLLALGLDLSSPRAVGQALRLASETGGALAVKYASGLPAGVAEQARAAGATVVAVNPDIPWSRLYGLASTLLATQPNSPEPAGGDLFSLANSVAAICGGAVAIMDTNQTIVAYSNLPGQPIDETRRVGILSRQVPDHALPHHLTDELWRSDSVKLIRRDGYDPRLAVVIRAGDTALGSLWATFPDEDAITDSEAVLATAAKLAALHLLTIRRHLDADQESRNAALQTALQHPGHADRALPLPATLLCLAANPGYPPDHRPDHRPGHRPDHRASLLRALGLLELDARSLGHEPTVSLVKDRMYVLLEAAPRGSVTVATLAAHFHQRATRLLHTNLLIVRSEPVEDPDGLRQARDDLDRAISHLRDTGARPGSYAARDLHAEIVQQRLFDAVRSDPMLRAGFGGVIDAYDVTHGTAYRATLLSYLRNFGDVRAAGAELTLHENTVRKRIRRAQELFGVALDNPTHRLLLELELGAVTPGVTWGDDAPG</sequence>
<comment type="caution">
    <text evidence="2">The sequence shown here is derived from an EMBL/GenBank/DDBJ whole genome shotgun (WGS) entry which is preliminary data.</text>
</comment>
<organism evidence="2 3">
    <name type="scientific">Nonomuraea monospora</name>
    <dbReference type="NCBI Taxonomy" id="568818"/>
    <lineage>
        <taxon>Bacteria</taxon>
        <taxon>Bacillati</taxon>
        <taxon>Actinomycetota</taxon>
        <taxon>Actinomycetes</taxon>
        <taxon>Streptosporangiales</taxon>
        <taxon>Streptosporangiaceae</taxon>
        <taxon>Nonomuraea</taxon>
    </lineage>
</organism>
<dbReference type="EMBL" id="BAAAQX010000001">
    <property type="protein sequence ID" value="GAA2205062.1"/>
    <property type="molecule type" value="Genomic_DNA"/>
</dbReference>
<dbReference type="InterPro" id="IPR025736">
    <property type="entry name" value="PucR_C-HTH_dom"/>
</dbReference>
<dbReference type="Proteomes" id="UP001499843">
    <property type="component" value="Unassembled WGS sequence"/>
</dbReference>
<feature type="domain" description="PucR C-terminal helix-turn-helix" evidence="1">
    <location>
        <begin position="463"/>
        <end position="518"/>
    </location>
</feature>
<evidence type="ECO:0000259" key="1">
    <source>
        <dbReference type="Pfam" id="PF13556"/>
    </source>
</evidence>
<evidence type="ECO:0000313" key="3">
    <source>
        <dbReference type="Proteomes" id="UP001499843"/>
    </source>
</evidence>
<keyword evidence="3" id="KW-1185">Reference proteome</keyword>
<dbReference type="PANTHER" id="PTHR33744:SF17">
    <property type="entry name" value="CONSERVED PROTEIN"/>
    <property type="match status" value="1"/>
</dbReference>
<dbReference type="PANTHER" id="PTHR33744">
    <property type="entry name" value="CARBOHYDRATE DIACID REGULATOR"/>
    <property type="match status" value="1"/>
</dbReference>
<gene>
    <name evidence="2" type="ORF">GCM10009850_006880</name>
</gene>
<dbReference type="Gene3D" id="1.10.10.2840">
    <property type="entry name" value="PucR C-terminal helix-turn-helix domain"/>
    <property type="match status" value="1"/>
</dbReference>
<accession>A0ABP5P3R1</accession>
<name>A0ABP5P3R1_9ACTN</name>